<dbReference type="InterPro" id="IPR050353">
    <property type="entry name" value="PyrK_electron_transfer"/>
</dbReference>
<gene>
    <name evidence="2" type="primary">pyrK_44</name>
    <name evidence="2" type="ORF">SDC9_177832</name>
</gene>
<evidence type="ECO:0000259" key="1">
    <source>
        <dbReference type="Pfam" id="PF10418"/>
    </source>
</evidence>
<dbReference type="EMBL" id="VSSQ01081450">
    <property type="protein sequence ID" value="MPN30361.1"/>
    <property type="molecule type" value="Genomic_DNA"/>
</dbReference>
<name>A0A645GU21_9ZZZZ</name>
<dbReference type="Pfam" id="PF10418">
    <property type="entry name" value="DHODB_Fe-S_bind"/>
    <property type="match status" value="1"/>
</dbReference>
<dbReference type="InterPro" id="IPR037117">
    <property type="entry name" value="Dihydroorotate_DH_ele_sf"/>
</dbReference>
<comment type="caution">
    <text evidence="2">The sequence shown here is derived from an EMBL/GenBank/DDBJ whole genome shotgun (WGS) entry which is preliminary data.</text>
</comment>
<dbReference type="InterPro" id="IPR039261">
    <property type="entry name" value="FNR_nucleotide-bd"/>
</dbReference>
<dbReference type="InterPro" id="IPR019480">
    <property type="entry name" value="Dihydroorotate_DH_Fe-S-bd"/>
</dbReference>
<proteinExistence type="predicted"/>
<protein>
    <submittedName>
        <fullName evidence="2">Dihydroorotate dehydrogenase B (NAD(+)), electron transfer subunit</fullName>
    </submittedName>
</protein>
<sequence length="69" mass="7541">MKMMKTVAEVCIKANIECFVSLEERMGCGVGACLGCAFRTIMPDGSRGYKRVCVDGPVFNASEVDWSEI</sequence>
<dbReference type="SUPFAM" id="SSF52343">
    <property type="entry name" value="Ferredoxin reductase-like, C-terminal NADP-linked domain"/>
    <property type="match status" value="1"/>
</dbReference>
<reference evidence="2" key="1">
    <citation type="submission" date="2019-08" db="EMBL/GenBank/DDBJ databases">
        <authorList>
            <person name="Kucharzyk K."/>
            <person name="Murdoch R.W."/>
            <person name="Higgins S."/>
            <person name="Loffler F."/>
        </authorList>
    </citation>
    <scope>NUCLEOTIDE SEQUENCE</scope>
</reference>
<organism evidence="2">
    <name type="scientific">bioreactor metagenome</name>
    <dbReference type="NCBI Taxonomy" id="1076179"/>
    <lineage>
        <taxon>unclassified sequences</taxon>
        <taxon>metagenomes</taxon>
        <taxon>ecological metagenomes</taxon>
    </lineage>
</organism>
<accession>A0A645GU21</accession>
<dbReference type="Gene3D" id="2.10.240.10">
    <property type="entry name" value="Dihydroorotate dehydrogenase, electron transfer subunit"/>
    <property type="match status" value="1"/>
</dbReference>
<dbReference type="PANTHER" id="PTHR43513">
    <property type="entry name" value="DIHYDROOROTATE DEHYDROGENASE B (NAD(+)), ELECTRON TRANSFER SUBUNIT"/>
    <property type="match status" value="1"/>
</dbReference>
<dbReference type="PANTHER" id="PTHR43513:SF3">
    <property type="entry name" value="DIHYDROOROTATE DEHYDROGENASE B (NAD(+)), ELECTRON TRANSFER SUBUNIT-RELATED"/>
    <property type="match status" value="1"/>
</dbReference>
<dbReference type="AlphaFoldDB" id="A0A645GU21"/>
<evidence type="ECO:0000313" key="2">
    <source>
        <dbReference type="EMBL" id="MPN30361.1"/>
    </source>
</evidence>
<feature type="domain" description="Dihydroorotate dehydrogenase electron transfer subunit iron-sulphur cluster binding" evidence="1">
    <location>
        <begin position="23"/>
        <end position="65"/>
    </location>
</feature>